<dbReference type="PROSITE" id="PS00018">
    <property type="entry name" value="EF_HAND_1"/>
    <property type="match status" value="2"/>
</dbReference>
<keyword evidence="4" id="KW-1185">Reference proteome</keyword>
<dbReference type="InterPro" id="IPR002048">
    <property type="entry name" value="EF_hand_dom"/>
</dbReference>
<sequence>MSVAILNGLTVTEFVKDKEAFEKCITEHFLFLDVNGDGVLSRAELRKGFDSLLTLATESGTEEETGSLYEIVFEKFDTDHNGSIDIEEFKSEMKEIMLAIARGIGDSPVEVALESNSFLMKAIEHEIGKMDIQDSLK</sequence>
<dbReference type="InterPro" id="IPR011992">
    <property type="entry name" value="EF-hand-dom_pair"/>
</dbReference>
<dbReference type="PROSITE" id="PS50222">
    <property type="entry name" value="EF_HAND_2"/>
    <property type="match status" value="2"/>
</dbReference>
<protein>
    <submittedName>
        <fullName evidence="3">EF-hand domain</fullName>
    </submittedName>
</protein>
<feature type="domain" description="EF-hand" evidence="2">
    <location>
        <begin position="20"/>
        <end position="55"/>
    </location>
</feature>
<dbReference type="Gene3D" id="1.10.238.10">
    <property type="entry name" value="EF-hand"/>
    <property type="match status" value="1"/>
</dbReference>
<dbReference type="Proteomes" id="UP001370490">
    <property type="component" value="Unassembled WGS sequence"/>
</dbReference>
<dbReference type="InterPro" id="IPR018247">
    <property type="entry name" value="EF_Hand_1_Ca_BS"/>
</dbReference>
<proteinExistence type="predicted"/>
<comment type="caution">
    <text evidence="3">The sequence shown here is derived from an EMBL/GenBank/DDBJ whole genome shotgun (WGS) entry which is preliminary data.</text>
</comment>
<evidence type="ECO:0000259" key="2">
    <source>
        <dbReference type="PROSITE" id="PS50222"/>
    </source>
</evidence>
<feature type="domain" description="EF-hand" evidence="2">
    <location>
        <begin position="64"/>
        <end position="99"/>
    </location>
</feature>
<evidence type="ECO:0000313" key="3">
    <source>
        <dbReference type="EMBL" id="KAK6925727.1"/>
    </source>
</evidence>
<evidence type="ECO:0000256" key="1">
    <source>
        <dbReference type="ARBA" id="ARBA00022837"/>
    </source>
</evidence>
<organism evidence="3 4">
    <name type="scientific">Dillenia turbinata</name>
    <dbReference type="NCBI Taxonomy" id="194707"/>
    <lineage>
        <taxon>Eukaryota</taxon>
        <taxon>Viridiplantae</taxon>
        <taxon>Streptophyta</taxon>
        <taxon>Embryophyta</taxon>
        <taxon>Tracheophyta</taxon>
        <taxon>Spermatophyta</taxon>
        <taxon>Magnoliopsida</taxon>
        <taxon>eudicotyledons</taxon>
        <taxon>Gunneridae</taxon>
        <taxon>Pentapetalae</taxon>
        <taxon>Dilleniales</taxon>
        <taxon>Dilleniaceae</taxon>
        <taxon>Dillenia</taxon>
    </lineage>
</organism>
<dbReference type="SUPFAM" id="SSF47473">
    <property type="entry name" value="EF-hand"/>
    <property type="match status" value="1"/>
</dbReference>
<accession>A0AAN8Z5J7</accession>
<dbReference type="SMART" id="SM00054">
    <property type="entry name" value="EFh"/>
    <property type="match status" value="2"/>
</dbReference>
<dbReference type="CDD" id="cd00051">
    <property type="entry name" value="EFh"/>
    <property type="match status" value="1"/>
</dbReference>
<gene>
    <name evidence="3" type="ORF">RJ641_007446</name>
</gene>
<dbReference type="EMBL" id="JBAMMX010000015">
    <property type="protein sequence ID" value="KAK6925727.1"/>
    <property type="molecule type" value="Genomic_DNA"/>
</dbReference>
<dbReference type="PANTHER" id="PTHR34574">
    <property type="entry name" value="CALCIUM-BINDING EF-HAND FAMILY PROTEIN-RELATED"/>
    <property type="match status" value="1"/>
</dbReference>
<dbReference type="Pfam" id="PF13499">
    <property type="entry name" value="EF-hand_7"/>
    <property type="match status" value="1"/>
</dbReference>
<name>A0AAN8Z5J7_9MAGN</name>
<reference evidence="3 4" key="1">
    <citation type="submission" date="2023-12" db="EMBL/GenBank/DDBJ databases">
        <title>A high-quality genome assembly for Dillenia turbinata (Dilleniales).</title>
        <authorList>
            <person name="Chanderbali A."/>
        </authorList>
    </citation>
    <scope>NUCLEOTIDE SEQUENCE [LARGE SCALE GENOMIC DNA]</scope>
    <source>
        <strain evidence="3">LSX21</strain>
        <tissue evidence="3">Leaf</tissue>
    </source>
</reference>
<evidence type="ECO:0000313" key="4">
    <source>
        <dbReference type="Proteomes" id="UP001370490"/>
    </source>
</evidence>
<keyword evidence="1" id="KW-0106">Calcium</keyword>
<dbReference type="AlphaFoldDB" id="A0AAN8Z5J7"/>
<dbReference type="PANTHER" id="PTHR34574:SF12">
    <property type="entry name" value="CALCIUM-BINDING EF HAND FAMILY PROTEIN"/>
    <property type="match status" value="1"/>
</dbReference>
<dbReference type="GO" id="GO:0005509">
    <property type="term" value="F:calcium ion binding"/>
    <property type="evidence" value="ECO:0007669"/>
    <property type="project" value="InterPro"/>
</dbReference>